<name>A0A1Q9D5G0_SYMMI</name>
<keyword evidence="2" id="KW-1185">Reference proteome</keyword>
<dbReference type="EMBL" id="LSRX01000713">
    <property type="protein sequence ID" value="OLP90408.1"/>
    <property type="molecule type" value="Genomic_DNA"/>
</dbReference>
<dbReference type="OrthoDB" id="419953at2759"/>
<evidence type="ECO:0000313" key="2">
    <source>
        <dbReference type="Proteomes" id="UP000186817"/>
    </source>
</evidence>
<comment type="caution">
    <text evidence="1">The sequence shown here is derived from an EMBL/GenBank/DDBJ whole genome shotgun (WGS) entry which is preliminary data.</text>
</comment>
<dbReference type="Proteomes" id="UP000186817">
    <property type="component" value="Unassembled WGS sequence"/>
</dbReference>
<proteinExistence type="predicted"/>
<accession>A0A1Q9D5G0</accession>
<sequence>MKEVTIEDMVKGELNEPGYDVKNLYKTSGCAQFIARHWLFENITMCVIVIYAIYMSVDADWNPATLITQTHPFFIVCEQIFCLYFFGELLIRLHRIVSTGCGPGRVGSSGVPSVRGRRVGVRSAWKGSLWVLKKMTKVQRQCFAFLSGSAANTIVVENLGQDRASLKTQEVLEPGQPPRYYLPRDSSWALEDVSDGMFITIGGLLQTIGELVPTSEGDVQAIALSDGDAQKGKMVVLETFWCGVDKDRGGLTKVVSTSKSSITVLDLLTDADREYVDTQLAKELVKTIELDEHQGRRGDGCSKRKSMSVSYAQERLNKNGDIWLKMTFTDLTGQIEVRCGEEPLLELAGLGPGDGAELQRQQMRFVILERASLYIEGRVAPDRNDANTMHLSLVRVRDAVAESVEPMEVSVFKLIGGCLKTRHAASVWKSVSPNDAEVVRAFLRELEESQAAFAILGKKRSRSHADLQKDMHAASKRTCLNRLNLASSYGGA</sequence>
<reference evidence="1 2" key="1">
    <citation type="submission" date="2016-02" db="EMBL/GenBank/DDBJ databases">
        <title>Genome analysis of coral dinoflagellate symbionts highlights evolutionary adaptations to a symbiotic lifestyle.</title>
        <authorList>
            <person name="Aranda M."/>
            <person name="Li Y."/>
            <person name="Liew Y.J."/>
            <person name="Baumgarten S."/>
            <person name="Simakov O."/>
            <person name="Wilson M."/>
            <person name="Piel J."/>
            <person name="Ashoor H."/>
            <person name="Bougouffa S."/>
            <person name="Bajic V.B."/>
            <person name="Ryu T."/>
            <person name="Ravasi T."/>
            <person name="Bayer T."/>
            <person name="Micklem G."/>
            <person name="Kim H."/>
            <person name="Bhak J."/>
            <person name="Lajeunesse T.C."/>
            <person name="Voolstra C.R."/>
        </authorList>
    </citation>
    <scope>NUCLEOTIDE SEQUENCE [LARGE SCALE GENOMIC DNA]</scope>
    <source>
        <strain evidence="1 2">CCMP2467</strain>
    </source>
</reference>
<gene>
    <name evidence="1" type="ORF">AK812_SmicGene28022</name>
</gene>
<evidence type="ECO:0000313" key="1">
    <source>
        <dbReference type="EMBL" id="OLP90408.1"/>
    </source>
</evidence>
<organism evidence="1 2">
    <name type="scientific">Symbiodinium microadriaticum</name>
    <name type="common">Dinoflagellate</name>
    <name type="synonym">Zooxanthella microadriatica</name>
    <dbReference type="NCBI Taxonomy" id="2951"/>
    <lineage>
        <taxon>Eukaryota</taxon>
        <taxon>Sar</taxon>
        <taxon>Alveolata</taxon>
        <taxon>Dinophyceae</taxon>
        <taxon>Suessiales</taxon>
        <taxon>Symbiodiniaceae</taxon>
        <taxon>Symbiodinium</taxon>
    </lineage>
</organism>
<dbReference type="AlphaFoldDB" id="A0A1Q9D5G0"/>
<protein>
    <submittedName>
        <fullName evidence="1">Uncharacterized protein</fullName>
    </submittedName>
</protein>